<name>A0A8T0S2F9_PANVG</name>
<protein>
    <submittedName>
        <fullName evidence="1">Uncharacterized protein</fullName>
    </submittedName>
</protein>
<proteinExistence type="predicted"/>
<organism evidence="1 2">
    <name type="scientific">Panicum virgatum</name>
    <name type="common">Blackwell switchgrass</name>
    <dbReference type="NCBI Taxonomy" id="38727"/>
    <lineage>
        <taxon>Eukaryota</taxon>
        <taxon>Viridiplantae</taxon>
        <taxon>Streptophyta</taxon>
        <taxon>Embryophyta</taxon>
        <taxon>Tracheophyta</taxon>
        <taxon>Spermatophyta</taxon>
        <taxon>Magnoliopsida</taxon>
        <taxon>Liliopsida</taxon>
        <taxon>Poales</taxon>
        <taxon>Poaceae</taxon>
        <taxon>PACMAD clade</taxon>
        <taxon>Panicoideae</taxon>
        <taxon>Panicodae</taxon>
        <taxon>Paniceae</taxon>
        <taxon>Panicinae</taxon>
        <taxon>Panicum</taxon>
        <taxon>Panicum sect. Hiantes</taxon>
    </lineage>
</organism>
<comment type="caution">
    <text evidence="1">The sequence shown here is derived from an EMBL/GenBank/DDBJ whole genome shotgun (WGS) entry which is preliminary data.</text>
</comment>
<dbReference type="EMBL" id="CM029046">
    <property type="protein sequence ID" value="KAG2590769.1"/>
    <property type="molecule type" value="Genomic_DNA"/>
</dbReference>
<dbReference type="AlphaFoldDB" id="A0A8T0S2F9"/>
<dbReference type="Proteomes" id="UP000823388">
    <property type="component" value="Chromosome 5N"/>
</dbReference>
<keyword evidence="2" id="KW-1185">Reference proteome</keyword>
<evidence type="ECO:0000313" key="2">
    <source>
        <dbReference type="Proteomes" id="UP000823388"/>
    </source>
</evidence>
<sequence>MASVPPSSSAPDPPPITVAYLVPPYLHRGQIPNPFADINSSSMASVSLPPSSPDPLLSAFAISRSTILHRRKLIFPGFGAPYLHPRQIHRSQPPQFLDL</sequence>
<evidence type="ECO:0000313" key="1">
    <source>
        <dbReference type="EMBL" id="KAG2590769.1"/>
    </source>
</evidence>
<gene>
    <name evidence="1" type="ORF">PVAP13_5NG431340</name>
</gene>
<accession>A0A8T0S2F9</accession>
<reference evidence="1" key="1">
    <citation type="submission" date="2020-05" db="EMBL/GenBank/DDBJ databases">
        <title>WGS assembly of Panicum virgatum.</title>
        <authorList>
            <person name="Lovell J.T."/>
            <person name="Jenkins J."/>
            <person name="Shu S."/>
            <person name="Juenger T.E."/>
            <person name="Schmutz J."/>
        </authorList>
    </citation>
    <scope>NUCLEOTIDE SEQUENCE</scope>
    <source>
        <strain evidence="1">AP13</strain>
    </source>
</reference>